<gene>
    <name evidence="1" type="ORF">PPL_07581</name>
</gene>
<dbReference type="Proteomes" id="UP000001396">
    <property type="component" value="Unassembled WGS sequence"/>
</dbReference>
<protein>
    <submittedName>
        <fullName evidence="1">Uncharacterized protein</fullName>
    </submittedName>
</protein>
<comment type="caution">
    <text evidence="1">The sequence shown here is derived from an EMBL/GenBank/DDBJ whole genome shotgun (WGS) entry which is preliminary data.</text>
</comment>
<dbReference type="GeneID" id="31363062"/>
<reference evidence="1 2" key="1">
    <citation type="journal article" date="2011" name="Genome Res.">
        <title>Phylogeny-wide analysis of social amoeba genomes highlights ancient origins for complex intercellular communication.</title>
        <authorList>
            <person name="Heidel A.J."/>
            <person name="Lawal H.M."/>
            <person name="Felder M."/>
            <person name="Schilde C."/>
            <person name="Helps N.R."/>
            <person name="Tunggal B."/>
            <person name="Rivero F."/>
            <person name="John U."/>
            <person name="Schleicher M."/>
            <person name="Eichinger L."/>
            <person name="Platzer M."/>
            <person name="Noegel A.A."/>
            <person name="Schaap P."/>
            <person name="Gloeckner G."/>
        </authorList>
    </citation>
    <scope>NUCLEOTIDE SEQUENCE [LARGE SCALE GENOMIC DNA]</scope>
    <source>
        <strain evidence="2">ATCC 26659 / Pp 5 / PN500</strain>
    </source>
</reference>
<evidence type="ECO:0000313" key="1">
    <source>
        <dbReference type="EMBL" id="EFA79530.1"/>
    </source>
</evidence>
<dbReference type="AlphaFoldDB" id="D3BGD0"/>
<dbReference type="EMBL" id="ADBJ01000034">
    <property type="protein sequence ID" value="EFA79530.1"/>
    <property type="molecule type" value="Genomic_DNA"/>
</dbReference>
<name>D3BGD0_HETP5</name>
<keyword evidence="2" id="KW-1185">Reference proteome</keyword>
<dbReference type="RefSeq" id="XP_020431651.1">
    <property type="nucleotide sequence ID" value="XM_020578416.1"/>
</dbReference>
<proteinExistence type="predicted"/>
<accession>D3BGD0</accession>
<dbReference type="InParanoid" id="D3BGD0"/>
<organism evidence="1 2">
    <name type="scientific">Heterostelium pallidum (strain ATCC 26659 / Pp 5 / PN500)</name>
    <name type="common">Cellular slime mold</name>
    <name type="synonym">Polysphondylium pallidum</name>
    <dbReference type="NCBI Taxonomy" id="670386"/>
    <lineage>
        <taxon>Eukaryota</taxon>
        <taxon>Amoebozoa</taxon>
        <taxon>Evosea</taxon>
        <taxon>Eumycetozoa</taxon>
        <taxon>Dictyostelia</taxon>
        <taxon>Acytosteliales</taxon>
        <taxon>Acytosteliaceae</taxon>
        <taxon>Heterostelium</taxon>
    </lineage>
</organism>
<evidence type="ECO:0000313" key="2">
    <source>
        <dbReference type="Proteomes" id="UP000001396"/>
    </source>
</evidence>
<sequence length="341" mass="38452">MIKIRYIPTISSFTISEEIKYNSPNSIVLINKNFLNQYKFYSLNSDKNIVLQSSTLSNISNTLIGFINDDQLLFLNQTDINILSVPNGKIQTIGNITDRNFFGLLKSPFYDDNHNCLVGLSLNKTGGVEGRVLDMENQKMFTCASGFFLSHSWIVDSSYDYQKGILYTIIEVNNNSTWLSSFNIESCSFKYQLLSNLPIKINATSTGSLSNYNGTLYLAVNSDNDNSFQLFTINTETLKIGSIKQNNNFKTKSISYSLNRYYSGLVSSDYKTLLIIDLQLQSISKEIQLNGPTATTEINNYYYTFTSKSIDDPPTNYGNTGVAYTNRSSFVIFINMVWEGG</sequence>